<dbReference type="EMBL" id="JAUIZM010000009">
    <property type="protein sequence ID" value="KAK1363118.1"/>
    <property type="molecule type" value="Genomic_DNA"/>
</dbReference>
<evidence type="ECO:0000313" key="3">
    <source>
        <dbReference type="Proteomes" id="UP001237642"/>
    </source>
</evidence>
<keyword evidence="3" id="KW-1185">Reference proteome</keyword>
<comment type="caution">
    <text evidence="2">The sequence shown here is derived from an EMBL/GenBank/DDBJ whole genome shotgun (WGS) entry which is preliminary data.</text>
</comment>
<keyword evidence="1" id="KW-0812">Transmembrane</keyword>
<proteinExistence type="predicted"/>
<dbReference type="PANTHER" id="PTHR12242">
    <property type="entry name" value="OS02G0130600 PROTEIN-RELATED"/>
    <property type="match status" value="1"/>
</dbReference>
<reference evidence="2" key="2">
    <citation type="submission" date="2023-05" db="EMBL/GenBank/DDBJ databases">
        <authorList>
            <person name="Schelkunov M.I."/>
        </authorList>
    </citation>
    <scope>NUCLEOTIDE SEQUENCE</scope>
    <source>
        <strain evidence="2">Hsosn_3</strain>
        <tissue evidence="2">Leaf</tissue>
    </source>
</reference>
<sequence>MEWRNRGREEEKVHAGLLMEAAYLITIHSTGQVDFHTSYLVLWVSWSCAHNARMLQISQQSWWQRIRSLGIYFSSHVLMFQLVVNMHSINAVFLAGEAALNCMRFPWFRIAYFFLWTTVYVSFQWILHSLSATWWPYPFLDLSDSFSPLWYSSVALSHIPCYGVFALIMKLKHFTYLRLFPQSYQSVASF</sequence>
<name>A0AAD8HBB2_9APIA</name>
<protein>
    <submittedName>
        <fullName evidence="2">Uncharacterized protein</fullName>
    </submittedName>
</protein>
<accession>A0AAD8HBB2</accession>
<dbReference type="PANTHER" id="PTHR12242:SF22">
    <property type="entry name" value="OS02G0130600 PROTEIN"/>
    <property type="match status" value="1"/>
</dbReference>
<dbReference type="GO" id="GO:0016020">
    <property type="term" value="C:membrane"/>
    <property type="evidence" value="ECO:0007669"/>
    <property type="project" value="TreeGrafter"/>
</dbReference>
<keyword evidence="1" id="KW-1133">Transmembrane helix</keyword>
<gene>
    <name evidence="2" type="ORF">POM88_038679</name>
</gene>
<dbReference type="AlphaFoldDB" id="A0AAD8HBB2"/>
<feature type="transmembrane region" description="Helical" evidence="1">
    <location>
        <begin position="148"/>
        <end position="169"/>
    </location>
</feature>
<evidence type="ECO:0000256" key="1">
    <source>
        <dbReference type="SAM" id="Phobius"/>
    </source>
</evidence>
<evidence type="ECO:0000313" key="2">
    <source>
        <dbReference type="EMBL" id="KAK1363118.1"/>
    </source>
</evidence>
<reference evidence="2" key="1">
    <citation type="submission" date="2023-02" db="EMBL/GenBank/DDBJ databases">
        <title>Genome of toxic invasive species Heracleum sosnowskyi carries increased number of genes despite the absence of recent whole-genome duplications.</title>
        <authorList>
            <person name="Schelkunov M."/>
            <person name="Shtratnikova V."/>
            <person name="Makarenko M."/>
            <person name="Klepikova A."/>
            <person name="Omelchenko D."/>
            <person name="Novikova G."/>
            <person name="Obukhova E."/>
            <person name="Bogdanov V."/>
            <person name="Penin A."/>
            <person name="Logacheva M."/>
        </authorList>
    </citation>
    <scope>NUCLEOTIDE SEQUENCE</scope>
    <source>
        <strain evidence="2">Hsosn_3</strain>
        <tissue evidence="2">Leaf</tissue>
    </source>
</reference>
<keyword evidence="1" id="KW-0472">Membrane</keyword>
<feature type="transmembrane region" description="Helical" evidence="1">
    <location>
        <begin position="107"/>
        <end position="128"/>
    </location>
</feature>
<dbReference type="Proteomes" id="UP001237642">
    <property type="component" value="Unassembled WGS sequence"/>
</dbReference>
<organism evidence="2 3">
    <name type="scientific">Heracleum sosnowskyi</name>
    <dbReference type="NCBI Taxonomy" id="360622"/>
    <lineage>
        <taxon>Eukaryota</taxon>
        <taxon>Viridiplantae</taxon>
        <taxon>Streptophyta</taxon>
        <taxon>Embryophyta</taxon>
        <taxon>Tracheophyta</taxon>
        <taxon>Spermatophyta</taxon>
        <taxon>Magnoliopsida</taxon>
        <taxon>eudicotyledons</taxon>
        <taxon>Gunneridae</taxon>
        <taxon>Pentapetalae</taxon>
        <taxon>asterids</taxon>
        <taxon>campanulids</taxon>
        <taxon>Apiales</taxon>
        <taxon>Apiaceae</taxon>
        <taxon>Apioideae</taxon>
        <taxon>apioid superclade</taxon>
        <taxon>Tordylieae</taxon>
        <taxon>Tordyliinae</taxon>
        <taxon>Heracleum</taxon>
    </lineage>
</organism>